<gene>
    <name evidence="8" type="ORF">OSTQU699_LOCUS4863</name>
</gene>
<evidence type="ECO:0000256" key="5">
    <source>
        <dbReference type="PROSITE-ProRule" id="PRU10141"/>
    </source>
</evidence>
<proteinExistence type="predicted"/>
<reference evidence="8" key="1">
    <citation type="submission" date="2020-12" db="EMBL/GenBank/DDBJ databases">
        <authorList>
            <person name="Iha C."/>
        </authorList>
    </citation>
    <scope>NUCLEOTIDE SEQUENCE</scope>
</reference>
<dbReference type="Pfam" id="PF00069">
    <property type="entry name" value="Pkinase"/>
    <property type="match status" value="2"/>
</dbReference>
<dbReference type="PANTHER" id="PTHR44329">
    <property type="entry name" value="SERINE/THREONINE-PROTEIN KINASE TNNI3K-RELATED"/>
    <property type="match status" value="1"/>
</dbReference>
<dbReference type="InterPro" id="IPR017441">
    <property type="entry name" value="Protein_kinase_ATP_BS"/>
</dbReference>
<feature type="domain" description="Protein kinase" evidence="7">
    <location>
        <begin position="805"/>
        <end position="1063"/>
    </location>
</feature>
<dbReference type="InterPro" id="IPR008271">
    <property type="entry name" value="Ser/Thr_kinase_AS"/>
</dbReference>
<keyword evidence="4 5" id="KW-0067">ATP-binding</keyword>
<evidence type="ECO:0000256" key="2">
    <source>
        <dbReference type="ARBA" id="ARBA00022741"/>
    </source>
</evidence>
<feature type="binding site" evidence="5">
    <location>
        <position position="832"/>
    </location>
    <ligand>
        <name>ATP</name>
        <dbReference type="ChEBI" id="CHEBI:30616"/>
    </ligand>
</feature>
<dbReference type="InterPro" id="IPR000719">
    <property type="entry name" value="Prot_kinase_dom"/>
</dbReference>
<evidence type="ECO:0000256" key="3">
    <source>
        <dbReference type="ARBA" id="ARBA00022777"/>
    </source>
</evidence>
<keyword evidence="2 5" id="KW-0547">Nucleotide-binding</keyword>
<dbReference type="SUPFAM" id="SSF56112">
    <property type="entry name" value="Protein kinase-like (PK-like)"/>
    <property type="match status" value="2"/>
</dbReference>
<dbReference type="GO" id="GO:0004674">
    <property type="term" value="F:protein serine/threonine kinase activity"/>
    <property type="evidence" value="ECO:0007669"/>
    <property type="project" value="TreeGrafter"/>
</dbReference>
<comment type="caution">
    <text evidence="8">The sequence shown here is derived from an EMBL/GenBank/DDBJ whole genome shotgun (WGS) entry which is preliminary data.</text>
</comment>
<dbReference type="Gene3D" id="1.10.510.10">
    <property type="entry name" value="Transferase(Phosphotransferase) domain 1"/>
    <property type="match status" value="2"/>
</dbReference>
<dbReference type="PROSITE" id="PS00107">
    <property type="entry name" value="PROTEIN_KINASE_ATP"/>
    <property type="match status" value="1"/>
</dbReference>
<keyword evidence="3" id="KW-0418">Kinase</keyword>
<protein>
    <recommendedName>
        <fullName evidence="7">Protein kinase domain-containing protein</fullName>
    </recommendedName>
</protein>
<evidence type="ECO:0000313" key="8">
    <source>
        <dbReference type="EMBL" id="CAD7699504.1"/>
    </source>
</evidence>
<dbReference type="InterPro" id="IPR051681">
    <property type="entry name" value="Ser/Thr_Kinases-Pseudokinases"/>
</dbReference>
<dbReference type="EMBL" id="CAJHUC010001035">
    <property type="protein sequence ID" value="CAD7699504.1"/>
    <property type="molecule type" value="Genomic_DNA"/>
</dbReference>
<dbReference type="OrthoDB" id="1335080at2759"/>
<dbReference type="AlphaFoldDB" id="A0A8S1IWQ8"/>
<dbReference type="InterPro" id="IPR011009">
    <property type="entry name" value="Kinase-like_dom_sf"/>
</dbReference>
<evidence type="ECO:0000259" key="7">
    <source>
        <dbReference type="PROSITE" id="PS50011"/>
    </source>
</evidence>
<keyword evidence="1" id="KW-0808">Transferase</keyword>
<dbReference type="PROSITE" id="PS00108">
    <property type="entry name" value="PROTEIN_KINASE_ST"/>
    <property type="match status" value="2"/>
</dbReference>
<evidence type="ECO:0000256" key="4">
    <source>
        <dbReference type="ARBA" id="ARBA00022840"/>
    </source>
</evidence>
<sequence length="1063" mass="119039">MGVLKEAIQAADHLRAIASQPASNCASLGDEAESLKAVLSIISTMHRTIDSDQGDKIQELRQVVIVARDQLLEAVKLAEQANSVSWLRYILSIDVLFRNPVQSMVHGLSKTITRLNVAQYNCIPANSQEQNATSAGDAPGDGPAVSTLFASSENPDMGSKVPNTSYHQEMMRFLEVQLDAARQFDSSRLRHEGLENEIEKGERLIERHKNLDIRTFYKTAEVRKGVGNICSNLKRMLCDFPDAPEIDDYVPDDIVTQDRVHLYLMLEFVFSKPQGDGRNPARRSAVQKWLPVWTNIKDDHEEWLEHLHVVDAEDIKFLDKFNSKGRSSDVFKAEVQGELRAVKRAKGDVEGSTDFRLFEEFAGFFREITVQAKLEEEFAVKVLATTRRGWVIMELADSDLGRFCMGSHVLSWSQKLGILKKAARALSHVHSKKIIHCDIKMSNYLIFGTDPSSCAVKIADFGFSVEDSLTRSKTIRAPGGTFHYMAPEAYRGQALTMSSDVYSFGVIMFAVVTGVRPFRMDPGELARSTEEFSVLSQKLNEREPCTVHNRDCPKEMLRIMQGCIRNDAAARPTMENVLHHLDILPQDWEYNEVESPGTLLLTVGSAVHEGLDKSPGANTQMEFTELVARIIDTAGQEGSRIKYNRCSLSFLLRQIHVVHQKVNTGDLTSEDGEERWGKGQLVKTLKNALRLLEQHTQPFDLQTFYSTQEAKYLVELICSELREVFRSSHISFKVAIDYIVPEEDVLSDQHHLDLQFRYLLGDLASCRLDSLSTSWPDIQMQDWKLVKERLLQQLSAVNVIEEEDLDVGDRIGHGGFGSVHVAEWKGSSVAVKRLKCKDSDTGLEERARFLSESAVHASMAHPNITPVLAVTNTGSMVMELAKTDLQQWCLSKVTPSLPQKLNALTQAAKGLAHLHSQDVIHRDVKSTNFLVFEGEDGHPVIRLSDFGTAAGQTDCWRATQTIRQQPGTELYFAAELYDGGRHSFKSDVYSFGMVMSEVVSSTKPFSGDNQYAVMTKKLKGAMPTLDYGSLPEWLAQLIARCLSRDPAVRPSMAEVLSELESHL</sequence>
<organism evidence="8 9">
    <name type="scientific">Ostreobium quekettii</name>
    <dbReference type="NCBI Taxonomy" id="121088"/>
    <lineage>
        <taxon>Eukaryota</taxon>
        <taxon>Viridiplantae</taxon>
        <taxon>Chlorophyta</taxon>
        <taxon>core chlorophytes</taxon>
        <taxon>Ulvophyceae</taxon>
        <taxon>TCBD clade</taxon>
        <taxon>Bryopsidales</taxon>
        <taxon>Ostreobineae</taxon>
        <taxon>Ostreobiaceae</taxon>
        <taxon>Ostreobium</taxon>
    </lineage>
</organism>
<evidence type="ECO:0000313" key="9">
    <source>
        <dbReference type="Proteomes" id="UP000708148"/>
    </source>
</evidence>
<evidence type="ECO:0000256" key="6">
    <source>
        <dbReference type="SAM" id="MobiDB-lite"/>
    </source>
</evidence>
<dbReference type="Gene3D" id="3.30.200.20">
    <property type="entry name" value="Phosphorylase Kinase, domain 1"/>
    <property type="match status" value="1"/>
</dbReference>
<dbReference type="PROSITE" id="PS50011">
    <property type="entry name" value="PROTEIN_KINASE_DOM"/>
    <property type="match status" value="2"/>
</dbReference>
<accession>A0A8S1IWQ8</accession>
<dbReference type="PANTHER" id="PTHR44329:SF288">
    <property type="entry name" value="MITOGEN-ACTIVATED PROTEIN KINASE KINASE KINASE 20"/>
    <property type="match status" value="1"/>
</dbReference>
<feature type="region of interest" description="Disordered" evidence="6">
    <location>
        <begin position="129"/>
        <end position="159"/>
    </location>
</feature>
<dbReference type="Proteomes" id="UP000708148">
    <property type="component" value="Unassembled WGS sequence"/>
</dbReference>
<evidence type="ECO:0000256" key="1">
    <source>
        <dbReference type="ARBA" id="ARBA00022679"/>
    </source>
</evidence>
<dbReference type="GO" id="GO:0005524">
    <property type="term" value="F:ATP binding"/>
    <property type="evidence" value="ECO:0007669"/>
    <property type="project" value="UniProtKB-UniRule"/>
</dbReference>
<feature type="domain" description="Protein kinase" evidence="7">
    <location>
        <begin position="316"/>
        <end position="583"/>
    </location>
</feature>
<keyword evidence="9" id="KW-1185">Reference proteome</keyword>
<dbReference type="SMART" id="SM00220">
    <property type="entry name" value="S_TKc"/>
    <property type="match status" value="2"/>
</dbReference>
<name>A0A8S1IWQ8_9CHLO</name>